<comment type="caution">
    <text evidence="1">The sequence shown here is derived from an EMBL/GenBank/DDBJ whole genome shotgun (WGS) entry which is preliminary data.</text>
</comment>
<reference evidence="1" key="1">
    <citation type="journal article" date="2021" name="PeerJ">
        <title>Extensive microbial diversity within the chicken gut microbiome revealed by metagenomics and culture.</title>
        <authorList>
            <person name="Gilroy R."/>
            <person name="Ravi A."/>
            <person name="Getino M."/>
            <person name="Pursley I."/>
            <person name="Horton D.L."/>
            <person name="Alikhan N.F."/>
            <person name="Baker D."/>
            <person name="Gharbi K."/>
            <person name="Hall N."/>
            <person name="Watson M."/>
            <person name="Adriaenssens E.M."/>
            <person name="Foster-Nyarko E."/>
            <person name="Jarju S."/>
            <person name="Secka A."/>
            <person name="Antonio M."/>
            <person name="Oren A."/>
            <person name="Chaudhuri R.R."/>
            <person name="La Ragione R."/>
            <person name="Hildebrand F."/>
            <person name="Pallen M.J."/>
        </authorList>
    </citation>
    <scope>NUCLEOTIDE SEQUENCE</scope>
    <source>
        <strain evidence="1">ChiSjej3B21-8574</strain>
    </source>
</reference>
<protein>
    <submittedName>
        <fullName evidence="1">Uncharacterized protein</fullName>
    </submittedName>
</protein>
<sequence>MNPNHLTSAMIDKIVERRIEEMAESPDTAIRQLLNYSSHFSSSRFQAPVFSILQHLLANEDSQYHIMLQNLLQNVSHSAIKNLGINLGYNSWTKGAQTVRATAQKAGYCIPWIIIFHWNPAKSTIVNLKNMARFIRDGNKIGIYAFCIRQEAPHQSFGEIFDIFSKYSDSTFFWMIPNQMLAPVHLDMIQKCENVLAIFDGEGSYSHRNISLLRERKALFAIYHIYSSFNSNEKMSADQWMDYYKMYQSPFVFFLPDESCSEEDRENASAYIDNARLHQKFPYYIVDFYTDILEISHMISGADCYLEIDSSGQVVYPKTAQMFVPDSRLNGYLASSMPATIQAGQHRIWKPSARSV</sequence>
<dbReference type="AlphaFoldDB" id="A0A9D2T970"/>
<proteinExistence type="predicted"/>
<evidence type="ECO:0000313" key="2">
    <source>
        <dbReference type="Proteomes" id="UP000823904"/>
    </source>
</evidence>
<accession>A0A9D2T970</accession>
<evidence type="ECO:0000313" key="1">
    <source>
        <dbReference type="EMBL" id="HJC51102.1"/>
    </source>
</evidence>
<dbReference type="Proteomes" id="UP000823904">
    <property type="component" value="Unassembled WGS sequence"/>
</dbReference>
<dbReference type="EMBL" id="DWWD01000043">
    <property type="protein sequence ID" value="HJC51102.1"/>
    <property type="molecule type" value="Genomic_DNA"/>
</dbReference>
<gene>
    <name evidence="1" type="ORF">H9754_11155</name>
</gene>
<reference evidence="1" key="2">
    <citation type="submission" date="2021-04" db="EMBL/GenBank/DDBJ databases">
        <authorList>
            <person name="Gilroy R."/>
        </authorList>
    </citation>
    <scope>NUCLEOTIDE SEQUENCE</scope>
    <source>
        <strain evidence="1">ChiSjej3B21-8574</strain>
    </source>
</reference>
<name>A0A9D2T970_9FIRM</name>
<organism evidence="1 2">
    <name type="scientific">Candidatus Anaerostipes avistercoris</name>
    <dbReference type="NCBI Taxonomy" id="2838462"/>
    <lineage>
        <taxon>Bacteria</taxon>
        <taxon>Bacillati</taxon>
        <taxon>Bacillota</taxon>
        <taxon>Clostridia</taxon>
        <taxon>Lachnospirales</taxon>
        <taxon>Lachnospiraceae</taxon>
        <taxon>Anaerostipes</taxon>
    </lineage>
</organism>